<dbReference type="KEGG" id="acab:QRX50_38860"/>
<dbReference type="PANTHER" id="PTHR48228:SF7">
    <property type="entry name" value="FATTY ACYL-COA TRANSFERASE RV3272-RELATED"/>
    <property type="match status" value="1"/>
</dbReference>
<reference evidence="2 3" key="1">
    <citation type="submission" date="2023-06" db="EMBL/GenBank/DDBJ databases">
        <authorList>
            <person name="Oyuntsetseg B."/>
            <person name="Kim S.B."/>
        </authorList>
    </citation>
    <scope>NUCLEOTIDE SEQUENCE [LARGE SCALE GENOMIC DNA]</scope>
    <source>
        <strain evidence="2 3">2-15</strain>
    </source>
</reference>
<dbReference type="RefSeq" id="WP_285968051.1">
    <property type="nucleotide sequence ID" value="NZ_CP127294.1"/>
</dbReference>
<dbReference type="EMBL" id="CP127294">
    <property type="protein sequence ID" value="WIX77310.1"/>
    <property type="molecule type" value="Genomic_DNA"/>
</dbReference>
<dbReference type="GO" id="GO:0016740">
    <property type="term" value="F:transferase activity"/>
    <property type="evidence" value="ECO:0007669"/>
    <property type="project" value="UniProtKB-KW"/>
</dbReference>
<dbReference type="Pfam" id="PF02515">
    <property type="entry name" value="CoA_transf_3"/>
    <property type="match status" value="1"/>
</dbReference>
<dbReference type="Gene3D" id="3.30.1540.10">
    <property type="entry name" value="formyl-coa transferase, domain 3"/>
    <property type="match status" value="1"/>
</dbReference>
<dbReference type="InterPro" id="IPR003673">
    <property type="entry name" value="CoA-Trfase_fam_III"/>
</dbReference>
<dbReference type="Proteomes" id="UP001236014">
    <property type="component" value="Chromosome"/>
</dbReference>
<sequence length="366" mass="38921">MSTPQPLRGRRVIDLSQYIAGAVCGQVLADYGAEVVKVEPPGGDPSRALAGSRFGSSYFRAYNTGKSSVALDLRDPADRLRLDELLAGADAVVLNFGRRTRERLRLDAASLHAGHPGLVVTVVSAYGADDSRTCFDSIAQAVSGFAVLNADEEGRPSIAAGYPTDVFSGLHAATATAMALLDPQRAPRLEIDVPMIEVAMASLTGPASLTAADDAAFTVGQGNRDAATAPSNVYECRDGFCYVYAGLDKHWALLRPLVDGPDAPAPQRIAERARFDAAVEVWTRRHTVAEVCERMQEFGIPAGPVRDPVVALTATTAERPGAVVAREAGGEAVPQYPVSFSGHRPRRRPAPVRPEHTTVNPKETAR</sequence>
<dbReference type="PANTHER" id="PTHR48228">
    <property type="entry name" value="SUCCINYL-COA--D-CITRAMALATE COA-TRANSFERASE"/>
    <property type="match status" value="1"/>
</dbReference>
<feature type="region of interest" description="Disordered" evidence="1">
    <location>
        <begin position="334"/>
        <end position="366"/>
    </location>
</feature>
<name>A0A9Y2IDV5_9PSEU</name>
<dbReference type="Gene3D" id="3.40.50.10540">
    <property type="entry name" value="Crotonobetainyl-coa:carnitine coa-transferase, domain 1"/>
    <property type="match status" value="1"/>
</dbReference>
<dbReference type="InterPro" id="IPR023606">
    <property type="entry name" value="CoA-Trfase_III_dom_1_sf"/>
</dbReference>
<organism evidence="2 3">
    <name type="scientific">Amycolatopsis carbonis</name>
    <dbReference type="NCBI Taxonomy" id="715471"/>
    <lineage>
        <taxon>Bacteria</taxon>
        <taxon>Bacillati</taxon>
        <taxon>Actinomycetota</taxon>
        <taxon>Actinomycetes</taxon>
        <taxon>Pseudonocardiales</taxon>
        <taxon>Pseudonocardiaceae</taxon>
        <taxon>Amycolatopsis</taxon>
    </lineage>
</organism>
<keyword evidence="2" id="KW-0808">Transferase</keyword>
<dbReference type="InterPro" id="IPR044855">
    <property type="entry name" value="CoA-Trfase_III_dom3_sf"/>
</dbReference>
<keyword evidence="3" id="KW-1185">Reference proteome</keyword>
<dbReference type="InterPro" id="IPR050509">
    <property type="entry name" value="CoA-transferase_III"/>
</dbReference>
<dbReference type="AlphaFoldDB" id="A0A9Y2IDV5"/>
<proteinExistence type="predicted"/>
<evidence type="ECO:0000313" key="2">
    <source>
        <dbReference type="EMBL" id="WIX77310.1"/>
    </source>
</evidence>
<gene>
    <name evidence="2" type="ORF">QRX50_38860</name>
</gene>
<accession>A0A9Y2IDV5</accession>
<dbReference type="SUPFAM" id="SSF89796">
    <property type="entry name" value="CoA-transferase family III (CaiB/BaiF)"/>
    <property type="match status" value="1"/>
</dbReference>
<feature type="compositionally biased region" description="Polar residues" evidence="1">
    <location>
        <begin position="357"/>
        <end position="366"/>
    </location>
</feature>
<evidence type="ECO:0000256" key="1">
    <source>
        <dbReference type="SAM" id="MobiDB-lite"/>
    </source>
</evidence>
<protein>
    <submittedName>
        <fullName evidence="2">CoA transferase</fullName>
    </submittedName>
</protein>
<evidence type="ECO:0000313" key="3">
    <source>
        <dbReference type="Proteomes" id="UP001236014"/>
    </source>
</evidence>